<dbReference type="GO" id="GO:0005524">
    <property type="term" value="F:ATP binding"/>
    <property type="evidence" value="ECO:0007669"/>
    <property type="project" value="UniProtKB-UniRule"/>
</dbReference>
<accession>A0A7C2IG06</accession>
<evidence type="ECO:0000256" key="1">
    <source>
        <dbReference type="ARBA" id="ARBA00004202"/>
    </source>
</evidence>
<dbReference type="Pfam" id="PF00401">
    <property type="entry name" value="ATP-synt_DE"/>
    <property type="match status" value="1"/>
</dbReference>
<dbReference type="InterPro" id="IPR020547">
    <property type="entry name" value="ATP_synth_F1_esu_C"/>
</dbReference>
<dbReference type="SUPFAM" id="SSF51344">
    <property type="entry name" value="Epsilon subunit of F1F0-ATP synthase N-terminal domain"/>
    <property type="match status" value="1"/>
</dbReference>
<keyword evidence="6 8" id="KW-0139">CF(1)</keyword>
<comment type="subunit">
    <text evidence="8 9">F-type ATPases have 2 components, CF(1) - the catalytic core - and CF(0) - the membrane proton channel. CF(1) has five subunits: alpha(3), beta(3), gamma(1), delta(1), epsilon(1). CF(0) has three main subunits: a, b and c.</text>
</comment>
<dbReference type="PANTHER" id="PTHR13822:SF10">
    <property type="entry name" value="ATP SYNTHASE EPSILON CHAIN, CHLOROPLASTIC"/>
    <property type="match status" value="1"/>
</dbReference>
<comment type="caution">
    <text evidence="13">The sequence shown here is derived from an EMBL/GenBank/DDBJ whole genome shotgun (WGS) entry which is preliminary data.</text>
</comment>
<evidence type="ECO:0000256" key="10">
    <source>
        <dbReference type="SAM" id="Coils"/>
    </source>
</evidence>
<comment type="function">
    <text evidence="8">Produces ATP from ADP in the presence of a proton gradient across the membrane.</text>
</comment>
<keyword evidence="8" id="KW-0375">Hydrogen ion transport</keyword>
<sequence length="142" mass="15605">MAEKLQKLVVVTPARVVFTDEVRMVVARGAAGDLGILPDHAPLITSLKTDVVRVQKNGRWQYIAVSNGFMEVKDNRTVILADTAELAEEIDAERAQRAKERAEERLRSRAADIDIARAEAALLRALARLKAAEQAGGAPRRH</sequence>
<dbReference type="InterPro" id="IPR036771">
    <property type="entry name" value="ATPsynth_dsu/esu_N"/>
</dbReference>
<evidence type="ECO:0000259" key="12">
    <source>
        <dbReference type="Pfam" id="PF02823"/>
    </source>
</evidence>
<dbReference type="GO" id="GO:0045259">
    <property type="term" value="C:proton-transporting ATP synthase complex"/>
    <property type="evidence" value="ECO:0007669"/>
    <property type="project" value="UniProtKB-KW"/>
</dbReference>
<evidence type="ECO:0000256" key="5">
    <source>
        <dbReference type="ARBA" id="ARBA00023136"/>
    </source>
</evidence>
<gene>
    <name evidence="8" type="primary">atpC</name>
    <name evidence="13" type="ORF">ENQ34_06140</name>
</gene>
<evidence type="ECO:0000256" key="9">
    <source>
        <dbReference type="RuleBase" id="RU003656"/>
    </source>
</evidence>
<feature type="coiled-coil region" evidence="10">
    <location>
        <begin position="83"/>
        <end position="135"/>
    </location>
</feature>
<dbReference type="SUPFAM" id="SSF46604">
    <property type="entry name" value="Epsilon subunit of F1F0-ATP synthase C-terminal domain"/>
    <property type="match status" value="1"/>
</dbReference>
<dbReference type="Gene3D" id="2.60.15.10">
    <property type="entry name" value="F0F1 ATP synthase delta/epsilon subunit, N-terminal"/>
    <property type="match status" value="1"/>
</dbReference>
<organism evidence="13">
    <name type="scientific">Ammonifex degensii</name>
    <dbReference type="NCBI Taxonomy" id="42838"/>
    <lineage>
        <taxon>Bacteria</taxon>
        <taxon>Bacillati</taxon>
        <taxon>Bacillota</taxon>
        <taxon>Clostridia</taxon>
        <taxon>Thermoanaerobacterales</taxon>
        <taxon>Thermoanaerobacteraceae</taxon>
        <taxon>Ammonifex</taxon>
    </lineage>
</organism>
<evidence type="ECO:0000256" key="8">
    <source>
        <dbReference type="HAMAP-Rule" id="MF_00530"/>
    </source>
</evidence>
<proteinExistence type="inferred from homology"/>
<reference evidence="13" key="1">
    <citation type="journal article" date="2020" name="mSystems">
        <title>Genome- and Community-Level Interaction Insights into Carbon Utilization and Element Cycling Functions of Hydrothermarchaeota in Hydrothermal Sediment.</title>
        <authorList>
            <person name="Zhou Z."/>
            <person name="Liu Y."/>
            <person name="Xu W."/>
            <person name="Pan J."/>
            <person name="Luo Z.H."/>
            <person name="Li M."/>
        </authorList>
    </citation>
    <scope>NUCLEOTIDE SEQUENCE [LARGE SCALE GENOMIC DNA]</scope>
    <source>
        <strain evidence="13">SpSt-300</strain>
    </source>
</reference>
<feature type="domain" description="ATP synthase F1 complex delta/epsilon subunit N-terminal" evidence="12">
    <location>
        <begin position="7"/>
        <end position="84"/>
    </location>
</feature>
<dbReference type="Pfam" id="PF02823">
    <property type="entry name" value="ATP-synt_DE_N"/>
    <property type="match status" value="1"/>
</dbReference>
<dbReference type="NCBIfam" id="NF001846">
    <property type="entry name" value="PRK00571.1-3"/>
    <property type="match status" value="1"/>
</dbReference>
<dbReference type="GO" id="GO:0005886">
    <property type="term" value="C:plasma membrane"/>
    <property type="evidence" value="ECO:0007669"/>
    <property type="project" value="UniProtKB-SubCell"/>
</dbReference>
<dbReference type="InterPro" id="IPR001469">
    <property type="entry name" value="ATP_synth_F1_dsu/esu"/>
</dbReference>
<keyword evidence="7 8" id="KW-0066">ATP synthesis</keyword>
<evidence type="ECO:0000256" key="4">
    <source>
        <dbReference type="ARBA" id="ARBA00023065"/>
    </source>
</evidence>
<protein>
    <recommendedName>
        <fullName evidence="8">ATP synthase epsilon chain</fullName>
    </recommendedName>
    <alternativeName>
        <fullName evidence="8">ATP synthase F1 sector epsilon subunit</fullName>
    </alternativeName>
    <alternativeName>
        <fullName evidence="8">F-ATPase epsilon subunit</fullName>
    </alternativeName>
</protein>
<dbReference type="PANTHER" id="PTHR13822">
    <property type="entry name" value="ATP SYNTHASE DELTA/EPSILON CHAIN"/>
    <property type="match status" value="1"/>
</dbReference>
<comment type="subcellular location">
    <subcellularLocation>
        <location evidence="1 8">Cell membrane</location>
        <topology evidence="1 8">Peripheral membrane protein</topology>
    </subcellularLocation>
</comment>
<dbReference type="HAMAP" id="MF_00530">
    <property type="entry name" value="ATP_synth_epsil_bac"/>
    <property type="match status" value="1"/>
</dbReference>
<dbReference type="AlphaFoldDB" id="A0A7C2IG06"/>
<keyword evidence="3 8" id="KW-0813">Transport</keyword>
<keyword evidence="5 8" id="KW-0472">Membrane</keyword>
<dbReference type="InterPro" id="IPR020546">
    <property type="entry name" value="ATP_synth_F1_dsu/esu_N"/>
</dbReference>
<dbReference type="EMBL" id="DSMU01000388">
    <property type="protein sequence ID" value="HEL66237.1"/>
    <property type="molecule type" value="Genomic_DNA"/>
</dbReference>
<dbReference type="NCBIfam" id="NF009980">
    <property type="entry name" value="PRK13446.1"/>
    <property type="match status" value="1"/>
</dbReference>
<keyword evidence="10" id="KW-0175">Coiled coil</keyword>
<keyword evidence="4 8" id="KW-0406">Ion transport</keyword>
<evidence type="ECO:0000256" key="7">
    <source>
        <dbReference type="ARBA" id="ARBA00023310"/>
    </source>
</evidence>
<dbReference type="NCBIfam" id="TIGR01216">
    <property type="entry name" value="ATP_synt_epsi"/>
    <property type="match status" value="1"/>
</dbReference>
<dbReference type="InterPro" id="IPR036794">
    <property type="entry name" value="ATP_F1_dsu/esu_C_sf"/>
</dbReference>
<evidence type="ECO:0000259" key="11">
    <source>
        <dbReference type="Pfam" id="PF00401"/>
    </source>
</evidence>
<evidence type="ECO:0000256" key="6">
    <source>
        <dbReference type="ARBA" id="ARBA00023196"/>
    </source>
</evidence>
<name>A0A7C2IG06_9THEO</name>
<keyword evidence="8" id="KW-1003">Cell membrane</keyword>
<evidence type="ECO:0000256" key="2">
    <source>
        <dbReference type="ARBA" id="ARBA00005712"/>
    </source>
</evidence>
<evidence type="ECO:0000256" key="3">
    <source>
        <dbReference type="ARBA" id="ARBA00022448"/>
    </source>
</evidence>
<evidence type="ECO:0000313" key="13">
    <source>
        <dbReference type="EMBL" id="HEL66237.1"/>
    </source>
</evidence>
<dbReference type="GO" id="GO:0046933">
    <property type="term" value="F:proton-transporting ATP synthase activity, rotational mechanism"/>
    <property type="evidence" value="ECO:0007669"/>
    <property type="project" value="UniProtKB-UniRule"/>
</dbReference>
<dbReference type="Gene3D" id="1.20.5.440">
    <property type="entry name" value="ATP synthase delta/epsilon subunit, C-terminal domain"/>
    <property type="match status" value="1"/>
</dbReference>
<feature type="domain" description="ATP synthase epsilon subunit C-terminal" evidence="11">
    <location>
        <begin position="88"/>
        <end position="133"/>
    </location>
</feature>
<comment type="similarity">
    <text evidence="2 8 9">Belongs to the ATPase epsilon chain family.</text>
</comment>
<dbReference type="CDD" id="cd12152">
    <property type="entry name" value="F1-ATPase_delta"/>
    <property type="match status" value="1"/>
</dbReference>